<evidence type="ECO:0000313" key="1">
    <source>
        <dbReference type="EMBL" id="ATZ18172.1"/>
    </source>
</evidence>
<name>A0A2K8NWF4_9MOLU</name>
<dbReference type="Proteomes" id="UP000231896">
    <property type="component" value="Chromosome"/>
</dbReference>
<protein>
    <submittedName>
        <fullName evidence="1">Uncharacterized protein</fullName>
    </submittedName>
</protein>
<gene>
    <name evidence="1" type="ORF">EMELA_v1c06650</name>
</gene>
<evidence type="ECO:0000313" key="2">
    <source>
        <dbReference type="Proteomes" id="UP000231896"/>
    </source>
</evidence>
<dbReference type="RefSeq" id="WP_028124259.1">
    <property type="nucleotide sequence ID" value="NZ_CP024964.1"/>
</dbReference>
<reference evidence="1 2" key="1">
    <citation type="submission" date="2017-11" db="EMBL/GenBank/DDBJ databases">
        <title>Genome sequence of Entomoplasma melaleucae M1 (ATCC 49191).</title>
        <authorList>
            <person name="Lo W.-S."/>
            <person name="Gasparich G.E."/>
            <person name="Kuo C.-H."/>
        </authorList>
    </citation>
    <scope>NUCLEOTIDE SEQUENCE [LARGE SCALE GENOMIC DNA]</scope>
    <source>
        <strain evidence="1 2">M1</strain>
    </source>
</reference>
<dbReference type="EMBL" id="CP024964">
    <property type="protein sequence ID" value="ATZ18172.1"/>
    <property type="molecule type" value="Genomic_DNA"/>
</dbReference>
<dbReference type="KEGG" id="eml:EMELA_v1c06650"/>
<accession>A0A2K8NWF4</accession>
<organism evidence="1 2">
    <name type="scientific">Mesoplasma melaleucae</name>
    <dbReference type="NCBI Taxonomy" id="81459"/>
    <lineage>
        <taxon>Bacteria</taxon>
        <taxon>Bacillati</taxon>
        <taxon>Mycoplasmatota</taxon>
        <taxon>Mollicutes</taxon>
        <taxon>Entomoplasmatales</taxon>
        <taxon>Entomoplasmataceae</taxon>
        <taxon>Mesoplasma</taxon>
    </lineage>
</organism>
<dbReference type="AlphaFoldDB" id="A0A2K8NWF4"/>
<sequence length="69" mass="8383">MQYPLIEAIFFIWSAENEIINESVTPNNQNELKTWLKSAENNELNNLKQKGKHYWYERNDEKYGIQYEN</sequence>
<keyword evidence="2" id="KW-1185">Reference proteome</keyword>
<proteinExistence type="predicted"/>